<comment type="caution">
    <text evidence="2">The sequence shown here is derived from an EMBL/GenBank/DDBJ whole genome shotgun (WGS) entry which is preliminary data.</text>
</comment>
<dbReference type="Proteomes" id="UP000828390">
    <property type="component" value="Unassembled WGS sequence"/>
</dbReference>
<sequence length="411" mass="49735">MSSDTKVPDRWTDNAKTISLRLWRGIIRQRTLLHVFQPTKTIFKLVQNAPPPSGCHVFQAKGTIFKLVQDIIGTNFLTKFHDDQTINVSSRTLRQPYKRTSYIKLQGIRYLRGLIEDIKYERTSDIKYERGQRTICKVLDTKRTILKYARYQTLNMTIEDITYKSMKGFRHYTGPYERTSHKIEDNIYQLRTSFIKYERHHISRKKNGKKTLKRTNSRGPYERYQTPRGPYERYQTPRGPYERTSHIMSERYQTLQRTRRRHHITSIKVEDITYQVSDIWASHRTSHINYERLQTLKRTREPVKDIPYQRTSHIKYERGHHISSMKVEDITYQRTKDITYQTLRGTYERTSHIKYERLQTIRGLTLREPYERYQTLRGPYERFQFFRGPMTSHIKYERGQYEKDITYQRTI</sequence>
<organism evidence="2 3">
    <name type="scientific">Dreissena polymorpha</name>
    <name type="common">Zebra mussel</name>
    <name type="synonym">Mytilus polymorpha</name>
    <dbReference type="NCBI Taxonomy" id="45954"/>
    <lineage>
        <taxon>Eukaryota</taxon>
        <taxon>Metazoa</taxon>
        <taxon>Spiralia</taxon>
        <taxon>Lophotrochozoa</taxon>
        <taxon>Mollusca</taxon>
        <taxon>Bivalvia</taxon>
        <taxon>Autobranchia</taxon>
        <taxon>Heteroconchia</taxon>
        <taxon>Euheterodonta</taxon>
        <taxon>Imparidentia</taxon>
        <taxon>Neoheterodontei</taxon>
        <taxon>Myida</taxon>
        <taxon>Dreissenoidea</taxon>
        <taxon>Dreissenidae</taxon>
        <taxon>Dreissena</taxon>
    </lineage>
</organism>
<reference evidence="2" key="2">
    <citation type="submission" date="2020-11" db="EMBL/GenBank/DDBJ databases">
        <authorList>
            <person name="McCartney M.A."/>
            <person name="Auch B."/>
            <person name="Kono T."/>
            <person name="Mallez S."/>
            <person name="Becker A."/>
            <person name="Gohl D.M."/>
            <person name="Silverstein K.A.T."/>
            <person name="Koren S."/>
            <person name="Bechman K.B."/>
            <person name="Herman A."/>
            <person name="Abrahante J.E."/>
            <person name="Garbe J."/>
        </authorList>
    </citation>
    <scope>NUCLEOTIDE SEQUENCE</scope>
    <source>
        <strain evidence="2">Duluth1</strain>
        <tissue evidence="2">Whole animal</tissue>
    </source>
</reference>
<feature type="region of interest" description="Disordered" evidence="1">
    <location>
        <begin position="205"/>
        <end position="241"/>
    </location>
</feature>
<protein>
    <submittedName>
        <fullName evidence="2">Uncharacterized protein</fullName>
    </submittedName>
</protein>
<name>A0A9D4GJE1_DREPO</name>
<feature type="compositionally biased region" description="Basic residues" evidence="1">
    <location>
        <begin position="205"/>
        <end position="216"/>
    </location>
</feature>
<keyword evidence="3" id="KW-1185">Reference proteome</keyword>
<dbReference type="AlphaFoldDB" id="A0A9D4GJE1"/>
<evidence type="ECO:0000313" key="2">
    <source>
        <dbReference type="EMBL" id="KAH3816493.1"/>
    </source>
</evidence>
<dbReference type="EMBL" id="JAIWYP010000005">
    <property type="protein sequence ID" value="KAH3816493.1"/>
    <property type="molecule type" value="Genomic_DNA"/>
</dbReference>
<accession>A0A9D4GJE1</accession>
<proteinExistence type="predicted"/>
<evidence type="ECO:0000256" key="1">
    <source>
        <dbReference type="SAM" id="MobiDB-lite"/>
    </source>
</evidence>
<evidence type="ECO:0000313" key="3">
    <source>
        <dbReference type="Proteomes" id="UP000828390"/>
    </source>
</evidence>
<gene>
    <name evidence="2" type="ORF">DPMN_118009</name>
</gene>
<reference evidence="2" key="1">
    <citation type="journal article" date="2019" name="bioRxiv">
        <title>The Genome of the Zebra Mussel, Dreissena polymorpha: A Resource for Invasive Species Research.</title>
        <authorList>
            <person name="McCartney M.A."/>
            <person name="Auch B."/>
            <person name="Kono T."/>
            <person name="Mallez S."/>
            <person name="Zhang Y."/>
            <person name="Obille A."/>
            <person name="Becker A."/>
            <person name="Abrahante J.E."/>
            <person name="Garbe J."/>
            <person name="Badalamenti J.P."/>
            <person name="Herman A."/>
            <person name="Mangelson H."/>
            <person name="Liachko I."/>
            <person name="Sullivan S."/>
            <person name="Sone E.D."/>
            <person name="Koren S."/>
            <person name="Silverstein K.A.T."/>
            <person name="Beckman K.B."/>
            <person name="Gohl D.M."/>
        </authorList>
    </citation>
    <scope>NUCLEOTIDE SEQUENCE</scope>
    <source>
        <strain evidence="2">Duluth1</strain>
        <tissue evidence="2">Whole animal</tissue>
    </source>
</reference>